<organism evidence="9 10">
    <name type="scientific">Elaphomyces granulatus</name>
    <dbReference type="NCBI Taxonomy" id="519963"/>
    <lineage>
        <taxon>Eukaryota</taxon>
        <taxon>Fungi</taxon>
        <taxon>Dikarya</taxon>
        <taxon>Ascomycota</taxon>
        <taxon>Pezizomycotina</taxon>
        <taxon>Eurotiomycetes</taxon>
        <taxon>Eurotiomycetidae</taxon>
        <taxon>Eurotiales</taxon>
        <taxon>Elaphomycetaceae</taxon>
        <taxon>Elaphomyces</taxon>
    </lineage>
</organism>
<dbReference type="Pfam" id="PF00172">
    <property type="entry name" value="Zn_clus"/>
    <property type="match status" value="1"/>
</dbReference>
<dbReference type="OrthoDB" id="5284003at2759"/>
<evidence type="ECO:0000313" key="10">
    <source>
        <dbReference type="Proteomes" id="UP000243515"/>
    </source>
</evidence>
<evidence type="ECO:0000256" key="3">
    <source>
        <dbReference type="ARBA" id="ARBA00023015"/>
    </source>
</evidence>
<dbReference type="InterPro" id="IPR050987">
    <property type="entry name" value="AtrR-like"/>
</dbReference>
<dbReference type="GO" id="GO:0003677">
    <property type="term" value="F:DNA binding"/>
    <property type="evidence" value="ECO:0007669"/>
    <property type="project" value="UniProtKB-KW"/>
</dbReference>
<comment type="subcellular location">
    <subcellularLocation>
        <location evidence="1">Nucleus</location>
    </subcellularLocation>
</comment>
<dbReference type="CDD" id="cd00067">
    <property type="entry name" value="GAL4"/>
    <property type="match status" value="1"/>
</dbReference>
<dbReference type="Proteomes" id="UP000243515">
    <property type="component" value="Unassembled WGS sequence"/>
</dbReference>
<dbReference type="SUPFAM" id="SSF57701">
    <property type="entry name" value="Zn2/Cys6 DNA-binding domain"/>
    <property type="match status" value="1"/>
</dbReference>
<evidence type="ECO:0000313" key="9">
    <source>
        <dbReference type="EMBL" id="OXV11385.1"/>
    </source>
</evidence>
<dbReference type="InterPro" id="IPR036864">
    <property type="entry name" value="Zn2-C6_fun-type_DNA-bd_sf"/>
</dbReference>
<evidence type="ECO:0000256" key="7">
    <source>
        <dbReference type="SAM" id="MobiDB-lite"/>
    </source>
</evidence>
<keyword evidence="10" id="KW-1185">Reference proteome</keyword>
<dbReference type="Gene3D" id="4.10.240.10">
    <property type="entry name" value="Zn(2)-C6 fungal-type DNA-binding domain"/>
    <property type="match status" value="1"/>
</dbReference>
<dbReference type="GO" id="GO:0005634">
    <property type="term" value="C:nucleus"/>
    <property type="evidence" value="ECO:0007669"/>
    <property type="project" value="UniProtKB-SubCell"/>
</dbReference>
<keyword evidence="5" id="KW-0804">Transcription</keyword>
<dbReference type="InterPro" id="IPR001138">
    <property type="entry name" value="Zn2Cys6_DnaBD"/>
</dbReference>
<feature type="compositionally biased region" description="Polar residues" evidence="7">
    <location>
        <begin position="69"/>
        <end position="94"/>
    </location>
</feature>
<protein>
    <recommendedName>
        <fullName evidence="8">Zn(2)-C6 fungal-type domain-containing protein</fullName>
    </recommendedName>
</protein>
<dbReference type="PROSITE" id="PS50048">
    <property type="entry name" value="ZN2_CY6_FUNGAL_2"/>
    <property type="match status" value="1"/>
</dbReference>
<sequence>MDSRTRLRKACDACSIRKVKCDESGSPCRSCASLDIPCTYDRPSRRRGPPNRHAAAFKRRKFDNPAPHPSTSPSTGRATVATQTSHSDVESESQTISGESICSLETLQLLVDDFFTYIHPLVPIPHEPTFRAAFARREDATNKTFLALLAGMIGTLVTSFPRRPRLHLKTEIEKKEFPNSISLVRRCHDVAIKARGPGYLDRKATVYDAATSYFLGLCAGYAYDMRRCHIYFGECVTVLRVDDLFKWSQLAPPITPVSASSGPFGSAATVSQDDIISRELGRRLFYVCLVGYRTLRQIGSSDGGVYFPLETPTDRYPPLPVEVDDEYIFSTHVGMQPTGTVSLITGFNANVRVFNSYNSLLALETAFGSGGVFDWERQKKIIWECLQRAKNALNNVPAELELSHPATNSPYTYSTDDTSSGCRGMQYEIQKANIYISQLSTRSHLVDRYWSLYEAHKAIQRSSQRPSPVTVKSETGSMTSLEETTSMQIDHLKRVMCEERGLVIKDLLFLLTTVNVINMEPNGASFTTKLRQVASTLLNLPRNLEAGPGDDEPATVAGPQLTISEAESYLETFIEILVRLEGITFRGGNGSSASNPGTSRQAMSYVGNNEEDIRHWACLKEHQRKFAEAGGVLSAL</sequence>
<reference evidence="9 10" key="1">
    <citation type="journal article" date="2015" name="Environ. Microbiol.">
        <title>Metagenome sequence of Elaphomyces granulatus from sporocarp tissue reveals Ascomycota ectomycorrhizal fingerprints of genome expansion and a Proteobacteria-rich microbiome.</title>
        <authorList>
            <person name="Quandt C.A."/>
            <person name="Kohler A."/>
            <person name="Hesse C.N."/>
            <person name="Sharpton T.J."/>
            <person name="Martin F."/>
            <person name="Spatafora J.W."/>
        </authorList>
    </citation>
    <scope>NUCLEOTIDE SEQUENCE [LARGE SCALE GENOMIC DNA]</scope>
    <source>
        <strain evidence="9 10">OSC145934</strain>
    </source>
</reference>
<feature type="region of interest" description="Disordered" evidence="7">
    <location>
        <begin position="38"/>
        <end position="94"/>
    </location>
</feature>
<keyword evidence="6" id="KW-0539">Nucleus</keyword>
<comment type="caution">
    <text evidence="9">The sequence shown here is derived from an EMBL/GenBank/DDBJ whole genome shotgun (WGS) entry which is preliminary data.</text>
</comment>
<evidence type="ECO:0000256" key="1">
    <source>
        <dbReference type="ARBA" id="ARBA00004123"/>
    </source>
</evidence>
<dbReference type="SMART" id="SM00066">
    <property type="entry name" value="GAL4"/>
    <property type="match status" value="1"/>
</dbReference>
<evidence type="ECO:0000256" key="2">
    <source>
        <dbReference type="ARBA" id="ARBA00022723"/>
    </source>
</evidence>
<keyword evidence="2" id="KW-0479">Metal-binding</keyword>
<feature type="domain" description="Zn(2)-C6 fungal-type" evidence="8">
    <location>
        <begin position="10"/>
        <end position="40"/>
    </location>
</feature>
<dbReference type="GO" id="GO:0000981">
    <property type="term" value="F:DNA-binding transcription factor activity, RNA polymerase II-specific"/>
    <property type="evidence" value="ECO:0007669"/>
    <property type="project" value="InterPro"/>
</dbReference>
<dbReference type="PROSITE" id="PS00463">
    <property type="entry name" value="ZN2_CY6_FUNGAL_1"/>
    <property type="match status" value="1"/>
</dbReference>
<dbReference type="AlphaFoldDB" id="A0A232M4N5"/>
<accession>A0A232M4N5</accession>
<dbReference type="CDD" id="cd12148">
    <property type="entry name" value="fungal_TF_MHR"/>
    <property type="match status" value="1"/>
</dbReference>
<proteinExistence type="predicted"/>
<evidence type="ECO:0000256" key="4">
    <source>
        <dbReference type="ARBA" id="ARBA00023125"/>
    </source>
</evidence>
<dbReference type="PANTHER" id="PTHR46910:SF3">
    <property type="entry name" value="HALOTOLERANCE PROTEIN 9-RELATED"/>
    <property type="match status" value="1"/>
</dbReference>
<gene>
    <name evidence="9" type="ORF">Egran_00854</name>
</gene>
<dbReference type="GO" id="GO:0008270">
    <property type="term" value="F:zinc ion binding"/>
    <property type="evidence" value="ECO:0007669"/>
    <property type="project" value="InterPro"/>
</dbReference>
<feature type="compositionally biased region" description="Basic residues" evidence="7">
    <location>
        <begin position="44"/>
        <end position="61"/>
    </location>
</feature>
<evidence type="ECO:0000256" key="5">
    <source>
        <dbReference type="ARBA" id="ARBA00023163"/>
    </source>
</evidence>
<name>A0A232M4N5_9EURO</name>
<dbReference type="EMBL" id="NPHW01002480">
    <property type="protein sequence ID" value="OXV11385.1"/>
    <property type="molecule type" value="Genomic_DNA"/>
</dbReference>
<evidence type="ECO:0000256" key="6">
    <source>
        <dbReference type="ARBA" id="ARBA00023242"/>
    </source>
</evidence>
<dbReference type="PANTHER" id="PTHR46910">
    <property type="entry name" value="TRANSCRIPTION FACTOR PDR1"/>
    <property type="match status" value="1"/>
</dbReference>
<evidence type="ECO:0000259" key="8">
    <source>
        <dbReference type="PROSITE" id="PS50048"/>
    </source>
</evidence>
<keyword evidence="4" id="KW-0238">DNA-binding</keyword>
<keyword evidence="3" id="KW-0805">Transcription regulation</keyword>